<gene>
    <name evidence="1" type="ORF">GCWU000342_00995</name>
</gene>
<evidence type="ECO:0000313" key="2">
    <source>
        <dbReference type="Proteomes" id="UP000003494"/>
    </source>
</evidence>
<dbReference type="HOGENOM" id="CLU_3257824_0_0_9"/>
<dbReference type="EMBL" id="ACIP02000002">
    <property type="protein sequence ID" value="EEP28187.1"/>
    <property type="molecule type" value="Genomic_DNA"/>
</dbReference>
<dbReference type="AlphaFoldDB" id="C4GAP5"/>
<evidence type="ECO:0000313" key="1">
    <source>
        <dbReference type="EMBL" id="EEP28187.1"/>
    </source>
</evidence>
<reference evidence="1" key="1">
    <citation type="submission" date="2009-04" db="EMBL/GenBank/DDBJ databases">
        <authorList>
            <person name="Weinstock G."/>
            <person name="Sodergren E."/>
            <person name="Clifton S."/>
            <person name="Fulton L."/>
            <person name="Fulton B."/>
            <person name="Courtney L."/>
            <person name="Fronick C."/>
            <person name="Harrison M."/>
            <person name="Strong C."/>
            <person name="Farmer C."/>
            <person name="Delahaunty K."/>
            <person name="Markovic C."/>
            <person name="Hall O."/>
            <person name="Minx P."/>
            <person name="Tomlinson C."/>
            <person name="Mitreva M."/>
            <person name="Nelson J."/>
            <person name="Hou S."/>
            <person name="Wollam A."/>
            <person name="Pepin K.H."/>
            <person name="Johnson M."/>
            <person name="Bhonagiri V."/>
            <person name="Nash W.E."/>
            <person name="Warren W."/>
            <person name="Chinwalla A."/>
            <person name="Mardis E.R."/>
            <person name="Wilson R.K."/>
        </authorList>
    </citation>
    <scope>NUCLEOTIDE SEQUENCE [LARGE SCALE GENOMIC DNA]</scope>
    <source>
        <strain evidence="1">DSM 14600</strain>
    </source>
</reference>
<dbReference type="Proteomes" id="UP000003494">
    <property type="component" value="Unassembled WGS sequence"/>
</dbReference>
<dbReference type="STRING" id="626523.GCWU000342_00995"/>
<comment type="caution">
    <text evidence="1">The sequence shown here is derived from an EMBL/GenBank/DDBJ whole genome shotgun (WGS) entry which is preliminary data.</text>
</comment>
<sequence length="42" mass="4592">MSVILNFYSHLSFVCANPSSTQSRSTGTRCVSVEALHFLFPG</sequence>
<protein>
    <submittedName>
        <fullName evidence="1">Uncharacterized protein</fullName>
    </submittedName>
</protein>
<name>C4GAP5_9FIRM</name>
<proteinExistence type="predicted"/>
<keyword evidence="2" id="KW-1185">Reference proteome</keyword>
<accession>C4GAP5</accession>
<organism evidence="1 2">
    <name type="scientific">Shuttleworthella satelles DSM 14600</name>
    <dbReference type="NCBI Taxonomy" id="626523"/>
    <lineage>
        <taxon>Bacteria</taxon>
        <taxon>Bacillati</taxon>
        <taxon>Bacillota</taxon>
        <taxon>Clostridia</taxon>
        <taxon>Lachnospirales</taxon>
        <taxon>Lachnospiraceae</taxon>
        <taxon>Shuttleworthella</taxon>
    </lineage>
</organism>